<dbReference type="EMBL" id="NPEU01000018">
    <property type="protein sequence ID" value="RAI41402.1"/>
    <property type="molecule type" value="Genomic_DNA"/>
</dbReference>
<keyword evidence="3" id="KW-1185">Reference proteome</keyword>
<dbReference type="OrthoDB" id="9802896at2"/>
<evidence type="ECO:0000313" key="2">
    <source>
        <dbReference type="EMBL" id="RAI41402.1"/>
    </source>
</evidence>
<feature type="signal peptide" evidence="1">
    <location>
        <begin position="1"/>
        <end position="20"/>
    </location>
</feature>
<dbReference type="PANTHER" id="PTHR35841:SF1">
    <property type="entry name" value="PHOSPHONATES-BINDING PERIPLASMIC PROTEIN"/>
    <property type="match status" value="1"/>
</dbReference>
<dbReference type="Pfam" id="PF12974">
    <property type="entry name" value="Phosphonate-bd"/>
    <property type="match status" value="1"/>
</dbReference>
<reference evidence="2 3" key="1">
    <citation type="submission" date="2017-07" db="EMBL/GenBank/DDBJ databases">
        <title>Draft Genome Sequences of Select Purple Nonsulfur Bacteria.</title>
        <authorList>
            <person name="Lasarre B."/>
            <person name="Mckinlay J.B."/>
        </authorList>
    </citation>
    <scope>NUCLEOTIDE SEQUENCE [LARGE SCALE GENOMIC DNA]</scope>
    <source>
        <strain evidence="2 3">DSM 11907</strain>
    </source>
</reference>
<dbReference type="RefSeq" id="WP_111355605.1">
    <property type="nucleotide sequence ID" value="NZ_NHSK01000114.1"/>
</dbReference>
<dbReference type="Gene3D" id="3.40.190.10">
    <property type="entry name" value="Periplasmic binding protein-like II"/>
    <property type="match status" value="2"/>
</dbReference>
<evidence type="ECO:0000256" key="1">
    <source>
        <dbReference type="SAM" id="SignalP"/>
    </source>
</evidence>
<dbReference type="SUPFAM" id="SSF53850">
    <property type="entry name" value="Periplasmic binding protein-like II"/>
    <property type="match status" value="1"/>
</dbReference>
<name>A0A327KW15_9BRAD</name>
<comment type="caution">
    <text evidence="2">The sequence shown here is derived from an EMBL/GenBank/DDBJ whole genome shotgun (WGS) entry which is preliminary data.</text>
</comment>
<sequence>MRRFLISLLFATLCVAPARADPPIRFGLTAAVVREHLDLYDRLAAYLGRKVGRTVQIVQRRSYREAMELIENGEHDFAWICSLPYAKYRDSRRFGLLAVPVFRGEPLYRSYLIVHRSSPVQTMAELEKRVFAYSDPDSNTGYAVPRRQIHELGRNPDSFFRHTFFTYGHTEQIEAVAARLADGAAVDSYVWEFLARHGSPLTNDTRIVAQSEAYGFPPLVYRVGVEPALRERMATALLTMDSDPDGRRLLAELMLDRFTTADPALYDGVGRNIDRR</sequence>
<feature type="chain" id="PRO_5016287011" description="Phosphonate ABC transporter substrate-binding protein" evidence="1">
    <location>
        <begin position="21"/>
        <end position="276"/>
    </location>
</feature>
<gene>
    <name evidence="2" type="ORF">CH338_03270</name>
</gene>
<protein>
    <recommendedName>
        <fullName evidence="4">Phosphonate ABC transporter substrate-binding protein</fullName>
    </recommendedName>
</protein>
<evidence type="ECO:0008006" key="4">
    <source>
        <dbReference type="Google" id="ProtNLM"/>
    </source>
</evidence>
<dbReference type="AlphaFoldDB" id="A0A327KW15"/>
<evidence type="ECO:0000313" key="3">
    <source>
        <dbReference type="Proteomes" id="UP000248863"/>
    </source>
</evidence>
<keyword evidence="1" id="KW-0732">Signal</keyword>
<dbReference type="CDD" id="cd13571">
    <property type="entry name" value="PBP2_PnhD_1"/>
    <property type="match status" value="1"/>
</dbReference>
<dbReference type="PANTHER" id="PTHR35841">
    <property type="entry name" value="PHOSPHONATES-BINDING PERIPLASMIC PROTEIN"/>
    <property type="match status" value="1"/>
</dbReference>
<organism evidence="2 3">
    <name type="scientific">Rhodoplanes elegans</name>
    <dbReference type="NCBI Taxonomy" id="29408"/>
    <lineage>
        <taxon>Bacteria</taxon>
        <taxon>Pseudomonadati</taxon>
        <taxon>Pseudomonadota</taxon>
        <taxon>Alphaproteobacteria</taxon>
        <taxon>Hyphomicrobiales</taxon>
        <taxon>Nitrobacteraceae</taxon>
        <taxon>Rhodoplanes</taxon>
    </lineage>
</organism>
<proteinExistence type="predicted"/>
<dbReference type="Proteomes" id="UP000248863">
    <property type="component" value="Unassembled WGS sequence"/>
</dbReference>
<accession>A0A327KW15</accession>